<dbReference type="InterPro" id="IPR036388">
    <property type="entry name" value="WH-like_DNA-bd_sf"/>
</dbReference>
<dbReference type="SUPFAM" id="SSF52980">
    <property type="entry name" value="Restriction endonuclease-like"/>
    <property type="match status" value="1"/>
</dbReference>
<evidence type="ECO:0000313" key="3">
    <source>
        <dbReference type="EMBL" id="MBA2876278.1"/>
    </source>
</evidence>
<evidence type="ECO:0000313" key="4">
    <source>
        <dbReference type="Proteomes" id="UP000523087"/>
    </source>
</evidence>
<dbReference type="Gene3D" id="1.10.10.10">
    <property type="entry name" value="Winged helix-like DNA-binding domain superfamily/Winged helix DNA-binding domain"/>
    <property type="match status" value="1"/>
</dbReference>
<dbReference type="InterPro" id="IPR011335">
    <property type="entry name" value="Restrct_endonuc-II-like"/>
</dbReference>
<dbReference type="InterPro" id="IPR014832">
    <property type="entry name" value="TnsA_C"/>
</dbReference>
<organism evidence="3 4">
    <name type="scientific">Thermaerobacillus caldiproteolyticus</name>
    <dbReference type="NCBI Taxonomy" id="247480"/>
    <lineage>
        <taxon>Bacteria</taxon>
        <taxon>Bacillati</taxon>
        <taxon>Bacillota</taxon>
        <taxon>Bacilli</taxon>
        <taxon>Bacillales</taxon>
        <taxon>Anoxybacillaceae</taxon>
        <taxon>Thermaerobacillus</taxon>
    </lineage>
</organism>
<sequence length="273" mass="32182">MPKRKTGWTEEKIARYYKEGRGQGELSNYTPWLMIQDVPSSGRAHRVKGWTTSRTHHLLSDMEYNYFCLLDWADEVIDIREQFPLPRDVTLPIAEEKNIKHPIDSATQTPIVMTTDFLITVRKEKEIIYFARTVKENKELNSSRVIEKFEIEREYWTKQGVDWGIVTEKELPRDAIDNIKWLHSAYFLSDDLDKKLLYSLYEALAKNNMPILHLLKEFDETFKLANGSALSMFKYMLAHKIIKINITKKIDLMSNTTILEFPPNFITEKRWAN</sequence>
<dbReference type="InterPro" id="IPR014833">
    <property type="entry name" value="TnsA_N"/>
</dbReference>
<protein>
    <recommendedName>
        <fullName evidence="5">Heteromeric transposase endonuclease subunit TnsA</fullName>
    </recommendedName>
</protein>
<feature type="domain" description="TnsA endonuclease N-terminal" evidence="2">
    <location>
        <begin position="74"/>
        <end position="168"/>
    </location>
</feature>
<comment type="caution">
    <text evidence="3">The sequence shown here is derived from an EMBL/GenBank/DDBJ whole genome shotgun (WGS) entry which is preliminary data.</text>
</comment>
<dbReference type="Proteomes" id="UP000523087">
    <property type="component" value="Unassembled WGS sequence"/>
</dbReference>
<name>A0A7W0BZQ5_9BACL</name>
<evidence type="ECO:0008006" key="5">
    <source>
        <dbReference type="Google" id="ProtNLM"/>
    </source>
</evidence>
<reference evidence="3 4" key="1">
    <citation type="submission" date="2020-07" db="EMBL/GenBank/DDBJ databases">
        <title>Genomic Encyclopedia of Type Strains, Phase IV (KMG-IV): sequencing the most valuable type-strain genomes for metagenomic binning, comparative biology and taxonomic classification.</title>
        <authorList>
            <person name="Goeker M."/>
        </authorList>
    </citation>
    <scope>NUCLEOTIDE SEQUENCE [LARGE SCALE GENOMIC DNA]</scope>
    <source>
        <strain evidence="3 4">DSM 15730</strain>
    </source>
</reference>
<gene>
    <name evidence="3" type="ORF">HNR31_003073</name>
</gene>
<dbReference type="Pfam" id="PF08722">
    <property type="entry name" value="Tn7_TnsA-like_N"/>
    <property type="match status" value="1"/>
</dbReference>
<dbReference type="Pfam" id="PF08721">
    <property type="entry name" value="Tn7_Tnp_TnsA_C"/>
    <property type="match status" value="1"/>
</dbReference>
<dbReference type="CDD" id="cd22362">
    <property type="entry name" value="TnsA_endonuclease-like"/>
    <property type="match status" value="1"/>
</dbReference>
<keyword evidence="4" id="KW-1185">Reference proteome</keyword>
<dbReference type="EMBL" id="JACDUT010000011">
    <property type="protein sequence ID" value="MBA2876278.1"/>
    <property type="molecule type" value="Genomic_DNA"/>
</dbReference>
<dbReference type="AlphaFoldDB" id="A0A7W0BZQ5"/>
<evidence type="ECO:0000259" key="2">
    <source>
        <dbReference type="Pfam" id="PF08722"/>
    </source>
</evidence>
<dbReference type="RefSeq" id="WP_181557004.1">
    <property type="nucleotide sequence ID" value="NZ_JACDUT010000011.1"/>
</dbReference>
<dbReference type="Gene3D" id="3.40.1350.10">
    <property type="match status" value="1"/>
</dbReference>
<accession>A0A7W0BZQ5</accession>
<proteinExistence type="predicted"/>
<evidence type="ECO:0000259" key="1">
    <source>
        <dbReference type="Pfam" id="PF08721"/>
    </source>
</evidence>
<feature type="domain" description="TnsA endonuclease C-terminal" evidence="1">
    <location>
        <begin position="170"/>
        <end position="246"/>
    </location>
</feature>
<dbReference type="InterPro" id="IPR011856">
    <property type="entry name" value="tRNA_endonuc-like_dom_sf"/>
</dbReference>
<dbReference type="GO" id="GO:0003676">
    <property type="term" value="F:nucleic acid binding"/>
    <property type="evidence" value="ECO:0007669"/>
    <property type="project" value="InterPro"/>
</dbReference>